<dbReference type="Proteomes" id="UP000247150">
    <property type="component" value="Unassembled WGS sequence"/>
</dbReference>
<dbReference type="OrthoDB" id="3191472at2"/>
<protein>
    <submittedName>
        <fullName evidence="1">Uncharacterized protein DUF1836</fullName>
    </submittedName>
</protein>
<dbReference type="RefSeq" id="WP_110062869.1">
    <property type="nucleotide sequence ID" value="NZ_QGTW01000001.1"/>
</dbReference>
<evidence type="ECO:0000313" key="1">
    <source>
        <dbReference type="EMBL" id="PWW31887.1"/>
    </source>
</evidence>
<proteinExistence type="predicted"/>
<sequence>MELKKMIMENQIQLEDIPKIDLYMDQVIQLFENKFGSSKRNEEEKVLTKTMINNYAKGKLFFPVKNKKYSKEHLILIALIYQLKGALSISDIKETIKGINERTVEGGFDLDRFYQLYLDLTAQNLETFKEDLQNQSGRVKAEAEALEETASNDLEKVLMVSSLVHMSNLYRKAAEHLVDELAEGKKDD</sequence>
<name>A0A2V3A455_9BACI</name>
<dbReference type="InterPro" id="IPR014975">
    <property type="entry name" value="DUF1836"/>
</dbReference>
<organism evidence="1 2">
    <name type="scientific">Cytobacillus oceanisediminis</name>
    <dbReference type="NCBI Taxonomy" id="665099"/>
    <lineage>
        <taxon>Bacteria</taxon>
        <taxon>Bacillati</taxon>
        <taxon>Bacillota</taxon>
        <taxon>Bacilli</taxon>
        <taxon>Bacillales</taxon>
        <taxon>Bacillaceae</taxon>
        <taxon>Cytobacillus</taxon>
    </lineage>
</organism>
<dbReference type="AlphaFoldDB" id="A0A2V3A455"/>
<reference evidence="1 2" key="1">
    <citation type="submission" date="2018-05" db="EMBL/GenBank/DDBJ databases">
        <title>Freshwater and sediment microbial communities from various areas in North America, analyzing microbe dynamics in response to fracking.</title>
        <authorList>
            <person name="Lamendella R."/>
        </authorList>
    </citation>
    <scope>NUCLEOTIDE SEQUENCE [LARGE SCALE GENOMIC DNA]</scope>
    <source>
        <strain evidence="1 2">15_TX</strain>
    </source>
</reference>
<gene>
    <name evidence="1" type="ORF">DFO73_101145</name>
</gene>
<dbReference type="EMBL" id="QGTW01000001">
    <property type="protein sequence ID" value="PWW31887.1"/>
    <property type="molecule type" value="Genomic_DNA"/>
</dbReference>
<dbReference type="PANTHER" id="PTHR40056">
    <property type="entry name" value="HYPOTHETICAL CYTOSOLIC PROTEIN"/>
    <property type="match status" value="1"/>
</dbReference>
<dbReference type="Pfam" id="PF08876">
    <property type="entry name" value="DUF1836"/>
    <property type="match status" value="1"/>
</dbReference>
<accession>A0A2V3A455</accession>
<comment type="caution">
    <text evidence="1">The sequence shown here is derived from an EMBL/GenBank/DDBJ whole genome shotgun (WGS) entry which is preliminary data.</text>
</comment>
<dbReference type="PANTHER" id="PTHR40056:SF1">
    <property type="entry name" value="DUF1836 DOMAIN-CONTAINING PROTEIN"/>
    <property type="match status" value="1"/>
</dbReference>
<evidence type="ECO:0000313" key="2">
    <source>
        <dbReference type="Proteomes" id="UP000247150"/>
    </source>
</evidence>